<dbReference type="NCBIfam" id="TIGR00639">
    <property type="entry name" value="PurN"/>
    <property type="match status" value="1"/>
</dbReference>
<keyword evidence="2 6" id="KW-0808">Transferase</keyword>
<evidence type="ECO:0000256" key="6">
    <source>
        <dbReference type="HAMAP-Rule" id="MF_01930"/>
    </source>
</evidence>
<dbReference type="EMBL" id="CP157948">
    <property type="protein sequence ID" value="XBS89223.1"/>
    <property type="molecule type" value="Genomic_DNA"/>
</dbReference>
<evidence type="ECO:0000256" key="5">
    <source>
        <dbReference type="ARBA" id="ARBA00047664"/>
    </source>
</evidence>
<dbReference type="GO" id="GO:0005829">
    <property type="term" value="C:cytosol"/>
    <property type="evidence" value="ECO:0007669"/>
    <property type="project" value="TreeGrafter"/>
</dbReference>
<evidence type="ECO:0000256" key="1">
    <source>
        <dbReference type="ARBA" id="ARBA00005054"/>
    </source>
</evidence>
<feature type="binding site" evidence="6">
    <location>
        <begin position="16"/>
        <end position="18"/>
    </location>
    <ligand>
        <name>N(1)-(5-phospho-beta-D-ribosyl)glycinamide</name>
        <dbReference type="ChEBI" id="CHEBI:143788"/>
    </ligand>
</feature>
<dbReference type="InterPro" id="IPR004607">
    <property type="entry name" value="GART"/>
</dbReference>
<dbReference type="PROSITE" id="PS00373">
    <property type="entry name" value="GART"/>
    <property type="match status" value="1"/>
</dbReference>
<proteinExistence type="inferred from homology"/>
<reference evidence="8" key="1">
    <citation type="submission" date="2024-06" db="EMBL/GenBank/DDBJ databases">
        <authorList>
            <person name="Sun Y."/>
        </authorList>
    </citation>
    <scope>NUCLEOTIDE SEQUENCE</scope>
    <source>
        <strain evidence="8">IGA1.0</strain>
    </source>
</reference>
<evidence type="ECO:0000256" key="3">
    <source>
        <dbReference type="ARBA" id="ARBA00022755"/>
    </source>
</evidence>
<keyword evidence="3 6" id="KW-0658">Purine biosynthesis</keyword>
<dbReference type="GO" id="GO:0006189">
    <property type="term" value="P:'de novo' IMP biosynthetic process"/>
    <property type="evidence" value="ECO:0007669"/>
    <property type="project" value="UniProtKB-UniRule"/>
</dbReference>
<accession>A0AAU7QKV8</accession>
<dbReference type="EC" id="2.1.2.2" evidence="6"/>
<dbReference type="GO" id="GO:0004644">
    <property type="term" value="F:phosphoribosylglycinamide formyltransferase activity"/>
    <property type="evidence" value="ECO:0007669"/>
    <property type="project" value="UniProtKB-UniRule"/>
</dbReference>
<dbReference type="CDD" id="cd08645">
    <property type="entry name" value="FMT_core_GART"/>
    <property type="match status" value="1"/>
</dbReference>
<feature type="binding site" evidence="6">
    <location>
        <position position="111"/>
    </location>
    <ligand>
        <name>(6R)-10-formyltetrahydrofolate</name>
        <dbReference type="ChEBI" id="CHEBI:195366"/>
    </ligand>
</feature>
<organism evidence="8">
    <name type="scientific">Rhodanobacter sp. IGA1.0</name>
    <dbReference type="NCBI Taxonomy" id="3158582"/>
    <lineage>
        <taxon>Bacteria</taxon>
        <taxon>Pseudomonadati</taxon>
        <taxon>Pseudomonadota</taxon>
        <taxon>Gammaproteobacteria</taxon>
        <taxon>Lysobacterales</taxon>
        <taxon>Rhodanobacteraceae</taxon>
        <taxon>Rhodanobacter</taxon>
    </lineage>
</organism>
<comment type="pathway">
    <text evidence="1 6">Purine metabolism; IMP biosynthesis via de novo pathway; N(2)-formyl-N(1)-(5-phospho-D-ribosyl)glycinamide from N(1)-(5-phospho-D-ribosyl)glycinamide (10-formyl THF route): step 1/1.</text>
</comment>
<feature type="binding site" evidence="6">
    <location>
        <position position="69"/>
    </location>
    <ligand>
        <name>(6R)-10-formyltetrahydrofolate</name>
        <dbReference type="ChEBI" id="CHEBI:195366"/>
    </ligand>
</feature>
<comment type="function">
    <text evidence="6">Catalyzes the transfer of a formyl group from 10-formyltetrahydrofolate to 5-phospho-ribosyl-glycinamide (GAR), producing 5-phospho-ribosyl-N-formylglycinamide (FGAR) and tetrahydrofolate.</text>
</comment>
<comment type="similarity">
    <text evidence="4 6">Belongs to the GART family.</text>
</comment>
<feature type="site" description="Raises pKa of active site His" evidence="6">
    <location>
        <position position="149"/>
    </location>
</feature>
<dbReference type="PANTHER" id="PTHR43369">
    <property type="entry name" value="PHOSPHORIBOSYLGLYCINAMIDE FORMYLTRANSFERASE"/>
    <property type="match status" value="1"/>
</dbReference>
<comment type="catalytic activity">
    <reaction evidence="5 6">
        <text>N(1)-(5-phospho-beta-D-ribosyl)glycinamide + (6R)-10-formyltetrahydrofolate = N(2)-formyl-N(1)-(5-phospho-beta-D-ribosyl)glycinamide + (6S)-5,6,7,8-tetrahydrofolate + H(+)</text>
        <dbReference type="Rhea" id="RHEA:15053"/>
        <dbReference type="ChEBI" id="CHEBI:15378"/>
        <dbReference type="ChEBI" id="CHEBI:57453"/>
        <dbReference type="ChEBI" id="CHEBI:143788"/>
        <dbReference type="ChEBI" id="CHEBI:147286"/>
        <dbReference type="ChEBI" id="CHEBI:195366"/>
        <dbReference type="EC" id="2.1.2.2"/>
    </reaction>
</comment>
<evidence type="ECO:0000259" key="7">
    <source>
        <dbReference type="Pfam" id="PF00551"/>
    </source>
</evidence>
<dbReference type="SUPFAM" id="SSF53328">
    <property type="entry name" value="Formyltransferase"/>
    <property type="match status" value="1"/>
</dbReference>
<evidence type="ECO:0000256" key="2">
    <source>
        <dbReference type="ARBA" id="ARBA00022679"/>
    </source>
</evidence>
<feature type="active site" description="Proton donor" evidence="6">
    <location>
        <position position="113"/>
    </location>
</feature>
<gene>
    <name evidence="6 8" type="primary">purN</name>
    <name evidence="8" type="ORF">ABNK63_12585</name>
</gene>
<dbReference type="RefSeq" id="WP_350015823.1">
    <property type="nucleotide sequence ID" value="NZ_CP157948.1"/>
</dbReference>
<dbReference type="Gene3D" id="3.40.50.170">
    <property type="entry name" value="Formyl transferase, N-terminal domain"/>
    <property type="match status" value="1"/>
</dbReference>
<dbReference type="InterPro" id="IPR001555">
    <property type="entry name" value="GART_AS"/>
</dbReference>
<dbReference type="InterPro" id="IPR002376">
    <property type="entry name" value="Formyl_transf_N"/>
</dbReference>
<evidence type="ECO:0000313" key="8">
    <source>
        <dbReference type="EMBL" id="XBS89223.1"/>
    </source>
</evidence>
<feature type="domain" description="Formyl transferase N-terminal" evidence="7">
    <location>
        <begin position="7"/>
        <end position="186"/>
    </location>
</feature>
<dbReference type="PANTHER" id="PTHR43369:SF2">
    <property type="entry name" value="PHOSPHORIBOSYLGLYCINAMIDE FORMYLTRANSFERASE"/>
    <property type="match status" value="1"/>
</dbReference>
<dbReference type="InterPro" id="IPR036477">
    <property type="entry name" value="Formyl_transf_N_sf"/>
</dbReference>
<dbReference type="AlphaFoldDB" id="A0AAU7QKV8"/>
<dbReference type="HAMAP" id="MF_01930">
    <property type="entry name" value="PurN"/>
    <property type="match status" value="1"/>
</dbReference>
<evidence type="ECO:0000256" key="4">
    <source>
        <dbReference type="ARBA" id="ARBA00038440"/>
    </source>
</evidence>
<name>A0AAU7QKV8_9GAMM</name>
<sequence length="221" mass="23608">MASVPAKVAVLASGRGSNLAALLDARARGELPVDFVLVGSDKATAGALRLAEAAGIATLALDPRSYADRRAFDLDLFERITDSGAEWLVLAGFMRILDGEALRPWAGRIINIHPSLLPKYRGLHTHRRALEAGDAEHGASVHFVTAELDGGPVIAQARLPIVADDDEQSLAQRLLPLEHRLLPAVLAELAGGRLQWDGHGPRFDGRPLSMPLQLGTHGLQP</sequence>
<dbReference type="Pfam" id="PF00551">
    <property type="entry name" value="Formyl_trans_N"/>
    <property type="match status" value="1"/>
</dbReference>
<feature type="binding site" evidence="6">
    <location>
        <begin position="94"/>
        <end position="97"/>
    </location>
    <ligand>
        <name>(6R)-10-formyltetrahydrofolate</name>
        <dbReference type="ChEBI" id="CHEBI:195366"/>
    </ligand>
</feature>
<protein>
    <recommendedName>
        <fullName evidence="6">Phosphoribosylglycinamide formyltransferase</fullName>
        <ecNumber evidence="6">2.1.2.2</ecNumber>
    </recommendedName>
    <alternativeName>
        <fullName evidence="6">5'-phosphoribosylglycinamide transformylase</fullName>
    </alternativeName>
    <alternativeName>
        <fullName evidence="6">GAR transformylase</fullName>
        <shortName evidence="6">GART</shortName>
    </alternativeName>
</protein>